<dbReference type="AlphaFoldDB" id="A0AAV4XPX9"/>
<sequence>MFQLIQDLFFGDPSSWDSSVWLLQQRLLCSSRTAHFCDIRAAWIGLSKEIHAGKQKIVLSKRRIGHLIRASTTKQWLLFLGVGLCSVLFTGKLIISQHRLGDTGSVSIDSGSFLWDSWVCLLQQRLLCSSRKGHFCDIRDAWIGLSEEIHGDSGIDSGAAFHRLEQSPLTCEWVSLAQWFLEMHLDEK</sequence>
<evidence type="ECO:0000313" key="1">
    <source>
        <dbReference type="EMBL" id="GIY97195.1"/>
    </source>
</evidence>
<evidence type="ECO:0000313" key="2">
    <source>
        <dbReference type="Proteomes" id="UP001054945"/>
    </source>
</evidence>
<keyword evidence="2" id="KW-1185">Reference proteome</keyword>
<comment type="caution">
    <text evidence="1">The sequence shown here is derived from an EMBL/GenBank/DDBJ whole genome shotgun (WGS) entry which is preliminary data.</text>
</comment>
<reference evidence="1 2" key="1">
    <citation type="submission" date="2021-06" db="EMBL/GenBank/DDBJ databases">
        <title>Caerostris extrusa draft genome.</title>
        <authorList>
            <person name="Kono N."/>
            <person name="Arakawa K."/>
        </authorList>
    </citation>
    <scope>NUCLEOTIDE SEQUENCE [LARGE SCALE GENOMIC DNA]</scope>
</reference>
<accession>A0AAV4XPX9</accession>
<organism evidence="1 2">
    <name type="scientific">Caerostris extrusa</name>
    <name type="common">Bark spider</name>
    <name type="synonym">Caerostris bankana</name>
    <dbReference type="NCBI Taxonomy" id="172846"/>
    <lineage>
        <taxon>Eukaryota</taxon>
        <taxon>Metazoa</taxon>
        <taxon>Ecdysozoa</taxon>
        <taxon>Arthropoda</taxon>
        <taxon>Chelicerata</taxon>
        <taxon>Arachnida</taxon>
        <taxon>Araneae</taxon>
        <taxon>Araneomorphae</taxon>
        <taxon>Entelegynae</taxon>
        <taxon>Araneoidea</taxon>
        <taxon>Araneidae</taxon>
        <taxon>Caerostris</taxon>
    </lineage>
</organism>
<dbReference type="Proteomes" id="UP001054945">
    <property type="component" value="Unassembled WGS sequence"/>
</dbReference>
<protein>
    <submittedName>
        <fullName evidence="1">Uncharacterized protein</fullName>
    </submittedName>
</protein>
<proteinExistence type="predicted"/>
<name>A0AAV4XPX9_CAEEX</name>
<dbReference type="EMBL" id="BPLR01000752">
    <property type="protein sequence ID" value="GIY97195.1"/>
    <property type="molecule type" value="Genomic_DNA"/>
</dbReference>
<gene>
    <name evidence="1" type="ORF">CEXT_149691</name>
</gene>